<dbReference type="PANTHER" id="PTHR36848:SF2">
    <property type="entry name" value="SECRETED PROTEIN"/>
    <property type="match status" value="1"/>
</dbReference>
<organism evidence="1 2">
    <name type="scientific">Aspergillus sydowii CBS 593.65</name>
    <dbReference type="NCBI Taxonomy" id="1036612"/>
    <lineage>
        <taxon>Eukaryota</taxon>
        <taxon>Fungi</taxon>
        <taxon>Dikarya</taxon>
        <taxon>Ascomycota</taxon>
        <taxon>Pezizomycotina</taxon>
        <taxon>Eurotiomycetes</taxon>
        <taxon>Eurotiomycetidae</taxon>
        <taxon>Eurotiales</taxon>
        <taxon>Aspergillaceae</taxon>
        <taxon>Aspergillus</taxon>
        <taxon>Aspergillus subgen. Nidulantes</taxon>
    </lineage>
</organism>
<protein>
    <recommendedName>
        <fullName evidence="3">Glycosyl hydrolases family 2 sugar binding domain-containing protein</fullName>
    </recommendedName>
</protein>
<name>A0A1L9T5U4_9EURO</name>
<keyword evidence="2" id="KW-1185">Reference proteome</keyword>
<proteinExistence type="predicted"/>
<reference evidence="2" key="1">
    <citation type="journal article" date="2017" name="Genome Biol.">
        <title>Comparative genomics reveals high biological diversity and specific adaptations in the industrially and medically important fungal genus Aspergillus.</title>
        <authorList>
            <person name="de Vries R.P."/>
            <person name="Riley R."/>
            <person name="Wiebenga A."/>
            <person name="Aguilar-Osorio G."/>
            <person name="Amillis S."/>
            <person name="Uchima C.A."/>
            <person name="Anderluh G."/>
            <person name="Asadollahi M."/>
            <person name="Askin M."/>
            <person name="Barry K."/>
            <person name="Battaglia E."/>
            <person name="Bayram O."/>
            <person name="Benocci T."/>
            <person name="Braus-Stromeyer S.A."/>
            <person name="Caldana C."/>
            <person name="Canovas D."/>
            <person name="Cerqueira G.C."/>
            <person name="Chen F."/>
            <person name="Chen W."/>
            <person name="Choi C."/>
            <person name="Clum A."/>
            <person name="Dos Santos R.A."/>
            <person name="Damasio A.R."/>
            <person name="Diallinas G."/>
            <person name="Emri T."/>
            <person name="Fekete E."/>
            <person name="Flipphi M."/>
            <person name="Freyberg S."/>
            <person name="Gallo A."/>
            <person name="Gournas C."/>
            <person name="Habgood R."/>
            <person name="Hainaut M."/>
            <person name="Harispe M.L."/>
            <person name="Henrissat B."/>
            <person name="Hilden K.S."/>
            <person name="Hope R."/>
            <person name="Hossain A."/>
            <person name="Karabika E."/>
            <person name="Karaffa L."/>
            <person name="Karanyi Z."/>
            <person name="Krasevec N."/>
            <person name="Kuo A."/>
            <person name="Kusch H."/>
            <person name="LaButti K."/>
            <person name="Lagendijk E.L."/>
            <person name="Lapidus A."/>
            <person name="Levasseur A."/>
            <person name="Lindquist E."/>
            <person name="Lipzen A."/>
            <person name="Logrieco A.F."/>
            <person name="MacCabe A."/>
            <person name="Maekelae M.R."/>
            <person name="Malavazi I."/>
            <person name="Melin P."/>
            <person name="Meyer V."/>
            <person name="Mielnichuk N."/>
            <person name="Miskei M."/>
            <person name="Molnar A.P."/>
            <person name="Mule G."/>
            <person name="Ngan C.Y."/>
            <person name="Orejas M."/>
            <person name="Orosz E."/>
            <person name="Ouedraogo J.P."/>
            <person name="Overkamp K.M."/>
            <person name="Park H.-S."/>
            <person name="Perrone G."/>
            <person name="Piumi F."/>
            <person name="Punt P.J."/>
            <person name="Ram A.F."/>
            <person name="Ramon A."/>
            <person name="Rauscher S."/>
            <person name="Record E."/>
            <person name="Riano-Pachon D.M."/>
            <person name="Robert V."/>
            <person name="Roehrig J."/>
            <person name="Ruller R."/>
            <person name="Salamov A."/>
            <person name="Salih N.S."/>
            <person name="Samson R.A."/>
            <person name="Sandor E."/>
            <person name="Sanguinetti M."/>
            <person name="Schuetze T."/>
            <person name="Sepcic K."/>
            <person name="Shelest E."/>
            <person name="Sherlock G."/>
            <person name="Sophianopoulou V."/>
            <person name="Squina F.M."/>
            <person name="Sun H."/>
            <person name="Susca A."/>
            <person name="Todd R.B."/>
            <person name="Tsang A."/>
            <person name="Unkles S.E."/>
            <person name="van de Wiele N."/>
            <person name="van Rossen-Uffink D."/>
            <person name="Oliveira J.V."/>
            <person name="Vesth T.C."/>
            <person name="Visser J."/>
            <person name="Yu J.-H."/>
            <person name="Zhou M."/>
            <person name="Andersen M.R."/>
            <person name="Archer D.B."/>
            <person name="Baker S.E."/>
            <person name="Benoit I."/>
            <person name="Brakhage A.A."/>
            <person name="Braus G.H."/>
            <person name="Fischer R."/>
            <person name="Frisvad J.C."/>
            <person name="Goldman G.H."/>
            <person name="Houbraken J."/>
            <person name="Oakley B."/>
            <person name="Pocsi I."/>
            <person name="Scazzocchio C."/>
            <person name="Seiboth B."/>
            <person name="vanKuyk P.A."/>
            <person name="Wortman J."/>
            <person name="Dyer P.S."/>
            <person name="Grigoriev I.V."/>
        </authorList>
    </citation>
    <scope>NUCLEOTIDE SEQUENCE [LARGE SCALE GENOMIC DNA]</scope>
    <source>
        <strain evidence="2">CBS 593.65</strain>
    </source>
</reference>
<evidence type="ECO:0000313" key="1">
    <source>
        <dbReference type="EMBL" id="OJJ54796.1"/>
    </source>
</evidence>
<dbReference type="VEuPathDB" id="FungiDB:ASPSYDRAFT_136083"/>
<dbReference type="OrthoDB" id="2588159at2759"/>
<dbReference type="Gene3D" id="2.60.120.260">
    <property type="entry name" value="Galactose-binding domain-like"/>
    <property type="match status" value="1"/>
</dbReference>
<dbReference type="InterPro" id="IPR008979">
    <property type="entry name" value="Galactose-bd-like_sf"/>
</dbReference>
<dbReference type="PANTHER" id="PTHR36848">
    <property type="entry name" value="DNA-BINDING PROTEIN (PUTATIVE SECRETED PROTEIN)-RELATED"/>
    <property type="match status" value="1"/>
</dbReference>
<evidence type="ECO:0000313" key="2">
    <source>
        <dbReference type="Proteomes" id="UP000184356"/>
    </source>
</evidence>
<accession>A0A1L9T5U4</accession>
<dbReference type="InterPro" id="IPR053161">
    <property type="entry name" value="Ulvan_degrading_GH"/>
</dbReference>
<dbReference type="SUPFAM" id="SSF49785">
    <property type="entry name" value="Galactose-binding domain-like"/>
    <property type="match status" value="1"/>
</dbReference>
<dbReference type="Pfam" id="PF17132">
    <property type="entry name" value="Glyco_hydro_106"/>
    <property type="match status" value="1"/>
</dbReference>
<dbReference type="AlphaFoldDB" id="A0A1L9T5U4"/>
<dbReference type="Proteomes" id="UP000184356">
    <property type="component" value="Unassembled WGS sequence"/>
</dbReference>
<dbReference type="RefSeq" id="XP_040698602.1">
    <property type="nucleotide sequence ID" value="XM_040840743.1"/>
</dbReference>
<dbReference type="GeneID" id="63756816"/>
<dbReference type="STRING" id="1036612.A0A1L9T5U4"/>
<sequence length="1004" mass="110543">MSSYLIGELRSTFCVMMFARWLFYAVALPHLARSTSVERVNTHTGKWKAQLPIPSKYESPRFRYWWPGGWIDPDVVQNEVEAIAAAGFGGTEIGDVRDSITVKMDPKVYGWAGYRWNDGVLAAYKAADDMGLHMDYTLGPHWPTGVPGYTPDSPETAKELVHGQAFVQPGAKYIGPLPFPVADPSGQTVGNSNVTATPELVAVLAAKTSTIAANASVIALDYSTIRDITKEYNNGTLIWTAPPDGRYIVVAVYGRGTGQIQNMYDMNSDGPVLTDPSPAYIVDHLSVAGAEATVKYWNEHILTEELRALMKTSEGSLFEDSLELKLTQYWTPNFMREFSTRRGYDLAPYLVYVLKDTNTFTGDAEVSRMVEYDFYSTVTDLYIEYRLSRLKKFAHSLGLKLRVQPYTATFDSSRAAAVADIPEGESLGFESTPDSFRVLATGRDVAGKTTILSNEIGAYMGKAYGVTWSFLLGTANYDAALGASQSVIHGFPYQDSPTSLWPGFAPFTPLGSSSNGFADAWGPRQPQWLFAPNASRYMAHSQALLQRGWPSVDVAILNLDWGVTVSWDDNGLNDAGYSYQFPTPELLAEYSASVHDRRLIYDGPRYKALVLNNATSLELQSAQMLLSYAKSGLPIVVVGSIPSLPQSLCPTRRDTSSKLNAIFRSMLALRTTKQVESEAHVPVALQGLGVIPLIKYPLSSNISTVATRRRIQDNEYIYWIYSSSRTSQTVHLEGEGYPLRLNLWTGEVSPIAAFNSSEGYTAINITIGENGAEAIYLGHRNPYGIKNLERHIISTDGEGIVDESGSVFLRATKNGKYTAKLSTGNSTTVTFQSIRPPVMPRTWTLTVEDWSPIDNETGLDSSLTEKATLPPVTLAQLKSWHNISGLEYASGVGVYQTNVDLPIHQPDKGQQSLGVYFNIGNVQGSWGLEVNGQIVPGADFFTSRPVDVTSYIRNGANDVKITVATTLWNKLRKTWPSLYGELEPEETGLLGPVNFTYYAQQRVI</sequence>
<gene>
    <name evidence="1" type="ORF">ASPSYDRAFT_136083</name>
</gene>
<evidence type="ECO:0008006" key="3">
    <source>
        <dbReference type="Google" id="ProtNLM"/>
    </source>
</evidence>
<dbReference type="EMBL" id="KV878594">
    <property type="protein sequence ID" value="OJJ54796.1"/>
    <property type="molecule type" value="Genomic_DNA"/>
</dbReference>